<gene>
    <name evidence="4" type="ORF">AN963_03130</name>
</gene>
<evidence type="ECO:0000256" key="3">
    <source>
        <dbReference type="HAMAP-Rule" id="MF_00528"/>
    </source>
</evidence>
<protein>
    <recommendedName>
        <fullName evidence="3">dTTP/UTP pyrophosphatase</fullName>
        <shortName evidence="3">dTTPase/UTPase</shortName>
        <ecNumber evidence="3">3.6.1.9</ecNumber>
    </recommendedName>
    <alternativeName>
        <fullName evidence="3">Nucleoside triphosphate pyrophosphatase</fullName>
    </alternativeName>
    <alternativeName>
        <fullName evidence="3">Nucleotide pyrophosphatase</fullName>
        <shortName evidence="3">Nucleotide PPase</shortName>
    </alternativeName>
</protein>
<name>A0ABR5NEX6_BRECH</name>
<feature type="site" description="Important for substrate specificity" evidence="3">
    <location>
        <position position="157"/>
    </location>
</feature>
<dbReference type="RefSeq" id="WP_055744427.1">
    <property type="nucleotide sequence ID" value="NZ_LJJB01000007.1"/>
</dbReference>
<comment type="catalytic activity">
    <reaction evidence="3">
        <text>dTTP + H2O = dTMP + diphosphate + H(+)</text>
        <dbReference type="Rhea" id="RHEA:28534"/>
        <dbReference type="ChEBI" id="CHEBI:15377"/>
        <dbReference type="ChEBI" id="CHEBI:15378"/>
        <dbReference type="ChEBI" id="CHEBI:33019"/>
        <dbReference type="ChEBI" id="CHEBI:37568"/>
        <dbReference type="ChEBI" id="CHEBI:63528"/>
        <dbReference type="EC" id="3.6.1.9"/>
    </reaction>
</comment>
<comment type="similarity">
    <text evidence="3">Belongs to the Maf family. YhdE subfamily.</text>
</comment>
<comment type="subcellular location">
    <subcellularLocation>
        <location evidence="3">Cytoplasm</location>
    </subcellularLocation>
</comment>
<dbReference type="HAMAP" id="MF_00528">
    <property type="entry name" value="Maf"/>
    <property type="match status" value="1"/>
</dbReference>
<keyword evidence="3" id="KW-0546">Nucleotide metabolism</keyword>
<comment type="caution">
    <text evidence="3">Lacks conserved residue(s) required for the propagation of feature annotation.</text>
</comment>
<organism evidence="4 5">
    <name type="scientific">Brevibacillus choshinensis</name>
    <dbReference type="NCBI Taxonomy" id="54911"/>
    <lineage>
        <taxon>Bacteria</taxon>
        <taxon>Bacillati</taxon>
        <taxon>Bacillota</taxon>
        <taxon>Bacilli</taxon>
        <taxon>Bacillales</taxon>
        <taxon>Paenibacillaceae</taxon>
        <taxon>Brevibacillus</taxon>
    </lineage>
</organism>
<feature type="site" description="Important for substrate specificity" evidence="3">
    <location>
        <position position="15"/>
    </location>
</feature>
<keyword evidence="3" id="KW-0963">Cytoplasm</keyword>
<comment type="cofactor">
    <cofactor evidence="1 3">
        <name>a divalent metal cation</name>
        <dbReference type="ChEBI" id="CHEBI:60240"/>
    </cofactor>
</comment>
<dbReference type="CDD" id="cd00555">
    <property type="entry name" value="Maf"/>
    <property type="match status" value="1"/>
</dbReference>
<dbReference type="NCBIfam" id="TIGR00172">
    <property type="entry name" value="maf"/>
    <property type="match status" value="1"/>
</dbReference>
<dbReference type="SUPFAM" id="SSF52972">
    <property type="entry name" value="ITPase-like"/>
    <property type="match status" value="1"/>
</dbReference>
<dbReference type="EC" id="3.6.1.9" evidence="3"/>
<reference evidence="4 5" key="1">
    <citation type="submission" date="2015-09" db="EMBL/GenBank/DDBJ databases">
        <title>Genome sequencing project for genomic taxonomy and phylogenomics of Bacillus-like bacteria.</title>
        <authorList>
            <person name="Liu B."/>
            <person name="Wang J."/>
            <person name="Zhu Y."/>
            <person name="Liu G."/>
            <person name="Chen Q."/>
            <person name="Chen Z."/>
            <person name="Lan J."/>
            <person name="Che J."/>
            <person name="Ge C."/>
            <person name="Shi H."/>
            <person name="Pan Z."/>
            <person name="Liu X."/>
        </authorList>
    </citation>
    <scope>NUCLEOTIDE SEQUENCE [LARGE SCALE GENOMIC DNA]</scope>
    <source>
        <strain evidence="4 5">DSM 8552</strain>
    </source>
</reference>
<sequence>MKTKTALVLASSSPRRRELLHTLGIPFTVQTSDVDETTAPGLSPREVVEELAVRKAQVVASTLTEGVVLGSDTIVVLEGQILGKPADEADAFHMLSMLQGREHTVYSGVALINAASGRVEVSHSHTQVRIRTLSQTEIESYIATHEPMDKAGSYAIQGIGATIVEGITGDYFTVVGLPLCLTANMLSRFGITVL</sequence>
<comment type="catalytic activity">
    <reaction evidence="3">
        <text>UTP + H2O = UMP + diphosphate + H(+)</text>
        <dbReference type="Rhea" id="RHEA:29395"/>
        <dbReference type="ChEBI" id="CHEBI:15377"/>
        <dbReference type="ChEBI" id="CHEBI:15378"/>
        <dbReference type="ChEBI" id="CHEBI:33019"/>
        <dbReference type="ChEBI" id="CHEBI:46398"/>
        <dbReference type="ChEBI" id="CHEBI:57865"/>
        <dbReference type="EC" id="3.6.1.9"/>
    </reaction>
</comment>
<keyword evidence="5" id="KW-1185">Reference proteome</keyword>
<dbReference type="PIRSF" id="PIRSF006305">
    <property type="entry name" value="Maf"/>
    <property type="match status" value="1"/>
</dbReference>
<evidence type="ECO:0000313" key="4">
    <source>
        <dbReference type="EMBL" id="KQL50094.1"/>
    </source>
</evidence>
<feature type="active site" description="Proton acceptor" evidence="3">
    <location>
        <position position="72"/>
    </location>
</feature>
<dbReference type="PANTHER" id="PTHR43213">
    <property type="entry name" value="BIFUNCTIONAL DTTP/UTP PYROPHOSPHATASE/METHYLTRANSFERASE PROTEIN-RELATED"/>
    <property type="match status" value="1"/>
</dbReference>
<dbReference type="PANTHER" id="PTHR43213:SF5">
    <property type="entry name" value="BIFUNCTIONAL DTTP_UTP PYROPHOSPHATASE_METHYLTRANSFERASE PROTEIN-RELATED"/>
    <property type="match status" value="1"/>
</dbReference>
<keyword evidence="2 3" id="KW-0378">Hydrolase</keyword>
<evidence type="ECO:0000313" key="5">
    <source>
        <dbReference type="Proteomes" id="UP000051063"/>
    </source>
</evidence>
<evidence type="ECO:0000256" key="1">
    <source>
        <dbReference type="ARBA" id="ARBA00001968"/>
    </source>
</evidence>
<proteinExistence type="inferred from homology"/>
<comment type="caution">
    <text evidence="4">The sequence shown here is derived from an EMBL/GenBank/DDBJ whole genome shotgun (WGS) entry which is preliminary data.</text>
</comment>
<dbReference type="Gene3D" id="3.90.950.10">
    <property type="match status" value="1"/>
</dbReference>
<comment type="function">
    <text evidence="3">Nucleoside triphosphate pyrophosphatase that hydrolyzes dTTP and UTP. May have a dual role in cell division arrest and in preventing the incorporation of modified nucleotides into cellular nucleic acids.</text>
</comment>
<dbReference type="InterPro" id="IPR003697">
    <property type="entry name" value="Maf-like"/>
</dbReference>
<evidence type="ECO:0000256" key="2">
    <source>
        <dbReference type="ARBA" id="ARBA00022801"/>
    </source>
</evidence>
<feature type="site" description="Important for substrate specificity" evidence="3">
    <location>
        <position position="73"/>
    </location>
</feature>
<dbReference type="EMBL" id="LJJB01000007">
    <property type="protein sequence ID" value="KQL50094.1"/>
    <property type="molecule type" value="Genomic_DNA"/>
</dbReference>
<accession>A0ABR5NEX6</accession>
<dbReference type="InterPro" id="IPR029001">
    <property type="entry name" value="ITPase-like_fam"/>
</dbReference>
<dbReference type="Proteomes" id="UP000051063">
    <property type="component" value="Unassembled WGS sequence"/>
</dbReference>
<dbReference type="Pfam" id="PF02545">
    <property type="entry name" value="Maf"/>
    <property type="match status" value="1"/>
</dbReference>